<keyword evidence="1" id="KW-0812">Transmembrane</keyword>
<evidence type="ECO:0000313" key="3">
    <source>
        <dbReference type="Proteomes" id="UP000677054"/>
    </source>
</evidence>
<name>A0A7R9A7S6_9CRUS</name>
<protein>
    <submittedName>
        <fullName evidence="2">Uncharacterized protein</fullName>
    </submittedName>
</protein>
<evidence type="ECO:0000256" key="1">
    <source>
        <dbReference type="SAM" id="Phobius"/>
    </source>
</evidence>
<dbReference type="AlphaFoldDB" id="A0A7R9A7S6"/>
<keyword evidence="1" id="KW-0472">Membrane</keyword>
<dbReference type="EMBL" id="LR901071">
    <property type="protein sequence ID" value="CAD7247721.1"/>
    <property type="molecule type" value="Genomic_DNA"/>
</dbReference>
<dbReference type="EMBL" id="CAJPEV010001554">
    <property type="protein sequence ID" value="CAG0893260.1"/>
    <property type="molecule type" value="Genomic_DNA"/>
</dbReference>
<sequence length="109" mass="11522">MRGLPMVGENCTNTTGCATEYAECAAGTPGNMTCNCKNGYVLVGTECSGGRRGLSGGAIFAIILVVGILASIIGFLVHASIYRPDRVLAIKRRLGIVRPITDRVEYDTL</sequence>
<gene>
    <name evidence="2" type="ORF">DSTB1V02_LOCUS7546</name>
</gene>
<evidence type="ECO:0000313" key="2">
    <source>
        <dbReference type="EMBL" id="CAD7247721.1"/>
    </source>
</evidence>
<keyword evidence="3" id="KW-1185">Reference proteome</keyword>
<organism evidence="2">
    <name type="scientific">Darwinula stevensoni</name>
    <dbReference type="NCBI Taxonomy" id="69355"/>
    <lineage>
        <taxon>Eukaryota</taxon>
        <taxon>Metazoa</taxon>
        <taxon>Ecdysozoa</taxon>
        <taxon>Arthropoda</taxon>
        <taxon>Crustacea</taxon>
        <taxon>Oligostraca</taxon>
        <taxon>Ostracoda</taxon>
        <taxon>Podocopa</taxon>
        <taxon>Podocopida</taxon>
        <taxon>Darwinulocopina</taxon>
        <taxon>Darwinuloidea</taxon>
        <taxon>Darwinulidae</taxon>
        <taxon>Darwinula</taxon>
    </lineage>
</organism>
<reference evidence="2" key="1">
    <citation type="submission" date="2020-11" db="EMBL/GenBank/DDBJ databases">
        <authorList>
            <person name="Tran Van P."/>
        </authorList>
    </citation>
    <scope>NUCLEOTIDE SEQUENCE</scope>
</reference>
<dbReference type="Proteomes" id="UP000677054">
    <property type="component" value="Unassembled WGS sequence"/>
</dbReference>
<keyword evidence="1" id="KW-1133">Transmembrane helix</keyword>
<proteinExistence type="predicted"/>
<accession>A0A7R9A7S6</accession>
<feature type="transmembrane region" description="Helical" evidence="1">
    <location>
        <begin position="58"/>
        <end position="82"/>
    </location>
</feature>